<dbReference type="InterPro" id="IPR050832">
    <property type="entry name" value="Bact_Acetyltransf"/>
</dbReference>
<dbReference type="GO" id="GO:0016747">
    <property type="term" value="F:acyltransferase activity, transferring groups other than amino-acyl groups"/>
    <property type="evidence" value="ECO:0007669"/>
    <property type="project" value="InterPro"/>
</dbReference>
<dbReference type="SUPFAM" id="SSF55729">
    <property type="entry name" value="Acyl-CoA N-acyltransferases (Nat)"/>
    <property type="match status" value="1"/>
</dbReference>
<dbReference type="Proteomes" id="UP000295830">
    <property type="component" value="Unassembled WGS sequence"/>
</dbReference>
<keyword evidence="2" id="KW-0012">Acyltransferase</keyword>
<proteinExistence type="predicted"/>
<dbReference type="InterPro" id="IPR016181">
    <property type="entry name" value="Acyl_CoA_acyltransferase"/>
</dbReference>
<evidence type="ECO:0000313" key="4">
    <source>
        <dbReference type="EMBL" id="TDT41668.1"/>
    </source>
</evidence>
<keyword evidence="1 4" id="KW-0808">Transferase</keyword>
<evidence type="ECO:0000256" key="2">
    <source>
        <dbReference type="ARBA" id="ARBA00023315"/>
    </source>
</evidence>
<dbReference type="PROSITE" id="PS51186">
    <property type="entry name" value="GNAT"/>
    <property type="match status" value="1"/>
</dbReference>
<organism evidence="4 5">
    <name type="scientific">Halospina denitrificans</name>
    <dbReference type="NCBI Taxonomy" id="332522"/>
    <lineage>
        <taxon>Bacteria</taxon>
        <taxon>Pseudomonadati</taxon>
        <taxon>Pseudomonadota</taxon>
        <taxon>Gammaproteobacteria</taxon>
        <taxon>Halospina</taxon>
    </lineage>
</organism>
<protein>
    <submittedName>
        <fullName evidence="4">Putative N-acetyltransferase YhbS</fullName>
    </submittedName>
</protein>
<keyword evidence="5" id="KW-1185">Reference proteome</keyword>
<reference evidence="4 5" key="1">
    <citation type="submission" date="2019-03" db="EMBL/GenBank/DDBJ databases">
        <title>Genomic Encyclopedia of Type Strains, Phase IV (KMG-IV): sequencing the most valuable type-strain genomes for metagenomic binning, comparative biology and taxonomic classification.</title>
        <authorList>
            <person name="Goeker M."/>
        </authorList>
    </citation>
    <scope>NUCLEOTIDE SEQUENCE [LARGE SCALE GENOMIC DNA]</scope>
    <source>
        <strain evidence="4 5">DSM 15505</strain>
    </source>
</reference>
<evidence type="ECO:0000259" key="3">
    <source>
        <dbReference type="PROSITE" id="PS51186"/>
    </source>
</evidence>
<dbReference type="InterPro" id="IPR000182">
    <property type="entry name" value="GNAT_dom"/>
</dbReference>
<comment type="caution">
    <text evidence="4">The sequence shown here is derived from an EMBL/GenBank/DDBJ whole genome shotgun (WGS) entry which is preliminary data.</text>
</comment>
<evidence type="ECO:0000313" key="5">
    <source>
        <dbReference type="Proteomes" id="UP000295830"/>
    </source>
</evidence>
<dbReference type="AlphaFoldDB" id="A0A4V3EQF2"/>
<name>A0A4V3EQF2_9GAMM</name>
<dbReference type="Gene3D" id="3.40.630.30">
    <property type="match status" value="1"/>
</dbReference>
<dbReference type="CDD" id="cd04301">
    <property type="entry name" value="NAT_SF"/>
    <property type="match status" value="1"/>
</dbReference>
<accession>A0A4V3EQF2</accession>
<sequence>MKIRRMSLSDLPEISRVQRECYNESILESVDSFSAKLSASPDFCFMAVQGDLVVGYVVSLPWVFGEIPDLDGAEYLVPSNADSLCIHDMAVTPSARKVGAAKQMLNTVLDSAKHRGYKRIFLVAIQGASSYWMRHGFKAVHVGESLKRDLSAYGEEAVCMAKTED</sequence>
<evidence type="ECO:0000256" key="1">
    <source>
        <dbReference type="ARBA" id="ARBA00022679"/>
    </source>
</evidence>
<gene>
    <name evidence="4" type="ORF">DES49_1770</name>
</gene>
<dbReference type="Pfam" id="PF00583">
    <property type="entry name" value="Acetyltransf_1"/>
    <property type="match status" value="1"/>
</dbReference>
<dbReference type="PANTHER" id="PTHR43877">
    <property type="entry name" value="AMINOALKYLPHOSPHONATE N-ACETYLTRANSFERASE-RELATED-RELATED"/>
    <property type="match status" value="1"/>
</dbReference>
<dbReference type="EMBL" id="SOAX01000003">
    <property type="protein sequence ID" value="TDT41668.1"/>
    <property type="molecule type" value="Genomic_DNA"/>
</dbReference>
<feature type="domain" description="N-acetyltransferase" evidence="3">
    <location>
        <begin position="1"/>
        <end position="165"/>
    </location>
</feature>